<sequence>MVCVCFAFAKAYSQQPVEQDSIAQDSINEMVKPMKKSPVEAVRDFFDAFHAQDSIALDQSMADNLILFSYIKSRSKGNSMEKASKSDFMNSILNIPENMTFKETLIEISHTTFEDIATVHTTYEFHVNGQFSHSGVNVFTMVYYNDKWLITGITDTRNMLY</sequence>
<dbReference type="SUPFAM" id="SSF54427">
    <property type="entry name" value="NTF2-like"/>
    <property type="match status" value="1"/>
</dbReference>
<proteinExistence type="predicted"/>
<keyword evidence="2" id="KW-1185">Reference proteome</keyword>
<gene>
    <name evidence="1" type="ORF">JCM19294_78</name>
</gene>
<reference evidence="1" key="1">
    <citation type="journal article" date="2014" name="Genome Announc.">
        <title>Draft Genome Sequences of Marine Flavobacterium Nonlabens Strains NR17, NR24, NR27, NR32, NR33, and Ara13.</title>
        <authorList>
            <person name="Nakanishi M."/>
            <person name="Meirelles P."/>
            <person name="Suzuki R."/>
            <person name="Takatani N."/>
            <person name="Mino S."/>
            <person name="Suda W."/>
            <person name="Oshima K."/>
            <person name="Hattori M."/>
            <person name="Ohkuma M."/>
            <person name="Hosokawa M."/>
            <person name="Miyashita K."/>
            <person name="Thompson F.L."/>
            <person name="Niwa A."/>
            <person name="Sawabe T."/>
            <person name="Sawabe T."/>
        </authorList>
    </citation>
    <scope>NUCLEOTIDE SEQUENCE [LARGE SCALE GENOMIC DNA]</scope>
    <source>
        <strain evidence="1">JCM 19294</strain>
    </source>
</reference>
<organism evidence="1 2">
    <name type="scientific">Nonlabens tegetincola</name>
    <dbReference type="NCBI Taxonomy" id="323273"/>
    <lineage>
        <taxon>Bacteria</taxon>
        <taxon>Pseudomonadati</taxon>
        <taxon>Bacteroidota</taxon>
        <taxon>Flavobacteriia</taxon>
        <taxon>Flavobacteriales</taxon>
        <taxon>Flavobacteriaceae</taxon>
        <taxon>Nonlabens</taxon>
    </lineage>
</organism>
<dbReference type="Proteomes" id="UP000029221">
    <property type="component" value="Unassembled WGS sequence"/>
</dbReference>
<evidence type="ECO:0000313" key="2">
    <source>
        <dbReference type="Proteomes" id="UP000029221"/>
    </source>
</evidence>
<evidence type="ECO:0008006" key="3">
    <source>
        <dbReference type="Google" id="ProtNLM"/>
    </source>
</evidence>
<evidence type="ECO:0000313" key="1">
    <source>
        <dbReference type="EMBL" id="GAK97542.1"/>
    </source>
</evidence>
<dbReference type="EMBL" id="BBML01000006">
    <property type="protein sequence ID" value="GAK97542.1"/>
    <property type="molecule type" value="Genomic_DNA"/>
</dbReference>
<protein>
    <recommendedName>
        <fullName evidence="3">DUF4440 domain-containing protein</fullName>
    </recommendedName>
</protein>
<dbReference type="AlphaFoldDB" id="A0A090Q5T6"/>
<dbReference type="STRING" id="319236.BST91_05920"/>
<dbReference type="Gene3D" id="3.10.450.50">
    <property type="match status" value="1"/>
</dbReference>
<name>A0A090Q5T6_9FLAO</name>
<comment type="caution">
    <text evidence="1">The sequence shown here is derived from an EMBL/GenBank/DDBJ whole genome shotgun (WGS) entry which is preliminary data.</text>
</comment>
<accession>A0A090Q5T6</accession>
<dbReference type="InterPro" id="IPR032710">
    <property type="entry name" value="NTF2-like_dom_sf"/>
</dbReference>
<dbReference type="eggNOG" id="ENOG503111G">
    <property type="taxonomic scope" value="Bacteria"/>
</dbReference>